<evidence type="ECO:0000256" key="2">
    <source>
        <dbReference type="ARBA" id="ARBA00022475"/>
    </source>
</evidence>
<evidence type="ECO:0000256" key="4">
    <source>
        <dbReference type="ARBA" id="ARBA00022692"/>
    </source>
</evidence>
<keyword evidence="2" id="KW-1003">Cell membrane</keyword>
<dbReference type="InterPro" id="IPR018584">
    <property type="entry name" value="GT87"/>
</dbReference>
<evidence type="ECO:0000256" key="5">
    <source>
        <dbReference type="ARBA" id="ARBA00022989"/>
    </source>
</evidence>
<evidence type="ECO:0000256" key="1">
    <source>
        <dbReference type="ARBA" id="ARBA00004651"/>
    </source>
</evidence>
<dbReference type="EMBL" id="JAAXOY010000022">
    <property type="protein sequence ID" value="NKY38392.1"/>
    <property type="molecule type" value="Genomic_DNA"/>
</dbReference>
<proteinExistence type="inferred from homology"/>
<gene>
    <name evidence="9" type="ORF">HGA02_02295</name>
</gene>
<comment type="similarity">
    <text evidence="7">Belongs to the glycosyltransferase 87 family.</text>
</comment>
<feature type="transmembrane region" description="Helical" evidence="8">
    <location>
        <begin position="150"/>
        <end position="168"/>
    </location>
</feature>
<organism evidence="9 10">
    <name type="scientific">Cellulomonas septica</name>
    <dbReference type="NCBI Taxonomy" id="285080"/>
    <lineage>
        <taxon>Bacteria</taxon>
        <taxon>Bacillati</taxon>
        <taxon>Actinomycetota</taxon>
        <taxon>Actinomycetes</taxon>
        <taxon>Micrococcales</taxon>
        <taxon>Cellulomonadaceae</taxon>
        <taxon>Cellulomonas</taxon>
    </lineage>
</organism>
<sequence length="403" mass="42055">MTQLQDPPLVDASPEPDGTTWLARETSRLQEARPRLWVALRAVWQRPVLGVVLLAAVTCGALGAVIPDGDAGWFRSAGSTMLGPDVLDVFADGGLQIGPLYLLVLGLATRALDLVGVSPLAPLAAVQAAAIAWFAMWTTRRAARLTGAPVLPAQWAVGLVLSLGGFLAEGIGNGHPEEILIGLVLANAALSAAAGRHVVAALLVGVATGVKQWGLLGGPVVLLGRRVGGTLLGALTAAGVTAALYLPFLLGGDVRTFDMSWGFRNGSLLGYVAGWVGESEWAMRVVQGGIAGLLGALVALRRRGSPLLVVVVVVAARLLLDPMRLTYYAGPLVAVLLVWAWTSDVALVRRWRLVGSLVAPAVVLAPYLLPTTVLWRTGDLLLVAVPVLALVLDRRTAQQPTTS</sequence>
<dbReference type="Pfam" id="PF09594">
    <property type="entry name" value="GT87"/>
    <property type="match status" value="1"/>
</dbReference>
<feature type="transmembrane region" description="Helical" evidence="8">
    <location>
        <begin position="86"/>
        <end position="108"/>
    </location>
</feature>
<keyword evidence="6 8" id="KW-0472">Membrane</keyword>
<reference evidence="9 10" key="1">
    <citation type="submission" date="2020-04" db="EMBL/GenBank/DDBJ databases">
        <title>MicrobeNet Type strains.</title>
        <authorList>
            <person name="Nicholson A.C."/>
        </authorList>
    </citation>
    <scope>NUCLEOTIDE SEQUENCE [LARGE SCALE GENOMIC DNA]</scope>
    <source>
        <strain evidence="9 10">ATCC BAA-787</strain>
    </source>
</reference>
<accession>A0ABX1JXD0</accession>
<dbReference type="RefSeq" id="WP_168677131.1">
    <property type="nucleotide sequence ID" value="NZ_JAAXOY010000022.1"/>
</dbReference>
<feature type="transmembrane region" description="Helical" evidence="8">
    <location>
        <begin position="180"/>
        <end position="207"/>
    </location>
</feature>
<evidence type="ECO:0000256" key="3">
    <source>
        <dbReference type="ARBA" id="ARBA00022679"/>
    </source>
</evidence>
<keyword evidence="10" id="KW-1185">Reference proteome</keyword>
<evidence type="ECO:0000256" key="7">
    <source>
        <dbReference type="ARBA" id="ARBA00024033"/>
    </source>
</evidence>
<comment type="subcellular location">
    <subcellularLocation>
        <location evidence="1">Cell membrane</location>
        <topology evidence="1">Multi-pass membrane protein</topology>
    </subcellularLocation>
</comment>
<feature type="transmembrane region" description="Helical" evidence="8">
    <location>
        <begin position="304"/>
        <end position="320"/>
    </location>
</feature>
<evidence type="ECO:0000256" key="6">
    <source>
        <dbReference type="ARBA" id="ARBA00023136"/>
    </source>
</evidence>
<comment type="caution">
    <text evidence="9">The sequence shown here is derived from an EMBL/GenBank/DDBJ whole genome shotgun (WGS) entry which is preliminary data.</text>
</comment>
<keyword evidence="4 8" id="KW-0812">Transmembrane</keyword>
<name>A0ABX1JXD0_9CELL</name>
<dbReference type="Proteomes" id="UP000777774">
    <property type="component" value="Unassembled WGS sequence"/>
</dbReference>
<protein>
    <submittedName>
        <fullName evidence="9">DUF2029 domain-containing protein</fullName>
    </submittedName>
</protein>
<evidence type="ECO:0000313" key="9">
    <source>
        <dbReference type="EMBL" id="NKY38392.1"/>
    </source>
</evidence>
<feature type="transmembrane region" description="Helical" evidence="8">
    <location>
        <begin position="326"/>
        <end position="342"/>
    </location>
</feature>
<feature type="transmembrane region" description="Helical" evidence="8">
    <location>
        <begin position="227"/>
        <end position="250"/>
    </location>
</feature>
<feature type="transmembrane region" description="Helical" evidence="8">
    <location>
        <begin position="120"/>
        <end position="138"/>
    </location>
</feature>
<evidence type="ECO:0000313" key="10">
    <source>
        <dbReference type="Proteomes" id="UP000777774"/>
    </source>
</evidence>
<keyword evidence="3" id="KW-0808">Transferase</keyword>
<keyword evidence="5 8" id="KW-1133">Transmembrane helix</keyword>
<feature type="transmembrane region" description="Helical" evidence="8">
    <location>
        <begin position="351"/>
        <end position="369"/>
    </location>
</feature>
<evidence type="ECO:0000256" key="8">
    <source>
        <dbReference type="SAM" id="Phobius"/>
    </source>
</evidence>
<feature type="transmembrane region" description="Helical" evidence="8">
    <location>
        <begin position="48"/>
        <end position="66"/>
    </location>
</feature>